<evidence type="ECO:0008006" key="3">
    <source>
        <dbReference type="Google" id="ProtNLM"/>
    </source>
</evidence>
<keyword evidence="2" id="KW-1185">Reference proteome</keyword>
<sequence>MDKSAVLIDGHYQIALPWPHYPSEMPDNCNMAVSRMQSLGRRLERDSNLQVFYKAEIDAYVKRGYAREVATEDVRERGRVCYLLHHAVAHPAKPERVRVVFDCAVQQRGISLNIRPLQGPDYTNNLVGVLTRFRQEKIALVADIESMFNQVRVSPRDTDFLCFLWWQEGDPSKPLKKYKMLVHLFGATSLPSCAGIALRKTAEDNKEKYPEEVYRCWKTSMWMTILGLHLPRRMLSAL</sequence>
<dbReference type="SUPFAM" id="SSF56672">
    <property type="entry name" value="DNA/RNA polymerases"/>
    <property type="match status" value="1"/>
</dbReference>
<evidence type="ECO:0000313" key="2">
    <source>
        <dbReference type="Proteomes" id="UP001152320"/>
    </source>
</evidence>
<name>A0A9Q1H1Q8_HOLLE</name>
<proteinExistence type="predicted"/>
<gene>
    <name evidence="1" type="ORF">HOLleu_25239</name>
</gene>
<reference evidence="1" key="1">
    <citation type="submission" date="2021-10" db="EMBL/GenBank/DDBJ databases">
        <title>Tropical sea cucumber genome reveals ecological adaptation and Cuvierian tubules defense mechanism.</title>
        <authorList>
            <person name="Chen T."/>
        </authorList>
    </citation>
    <scope>NUCLEOTIDE SEQUENCE</scope>
    <source>
        <strain evidence="1">Nanhai2018</strain>
        <tissue evidence="1">Muscle</tissue>
    </source>
</reference>
<dbReference type="PANTHER" id="PTHR47331">
    <property type="entry name" value="PHD-TYPE DOMAIN-CONTAINING PROTEIN"/>
    <property type="match status" value="1"/>
</dbReference>
<evidence type="ECO:0000313" key="1">
    <source>
        <dbReference type="EMBL" id="KAJ8031887.1"/>
    </source>
</evidence>
<comment type="caution">
    <text evidence="1">The sequence shown here is derived from an EMBL/GenBank/DDBJ whole genome shotgun (WGS) entry which is preliminary data.</text>
</comment>
<dbReference type="OrthoDB" id="6434680at2759"/>
<organism evidence="1 2">
    <name type="scientific">Holothuria leucospilota</name>
    <name type="common">Black long sea cucumber</name>
    <name type="synonym">Mertensiothuria leucospilota</name>
    <dbReference type="NCBI Taxonomy" id="206669"/>
    <lineage>
        <taxon>Eukaryota</taxon>
        <taxon>Metazoa</taxon>
        <taxon>Echinodermata</taxon>
        <taxon>Eleutherozoa</taxon>
        <taxon>Echinozoa</taxon>
        <taxon>Holothuroidea</taxon>
        <taxon>Aspidochirotacea</taxon>
        <taxon>Aspidochirotida</taxon>
        <taxon>Holothuriidae</taxon>
        <taxon>Holothuria</taxon>
    </lineage>
</organism>
<accession>A0A9Q1H1Q8</accession>
<dbReference type="InterPro" id="IPR043502">
    <property type="entry name" value="DNA/RNA_pol_sf"/>
</dbReference>
<dbReference type="PANTHER" id="PTHR47331:SF1">
    <property type="entry name" value="GAG-LIKE PROTEIN"/>
    <property type="match status" value="1"/>
</dbReference>
<dbReference type="EMBL" id="JAIZAY010000012">
    <property type="protein sequence ID" value="KAJ8031887.1"/>
    <property type="molecule type" value="Genomic_DNA"/>
</dbReference>
<protein>
    <recommendedName>
        <fullName evidence="3">Reverse transcriptase domain-containing protein</fullName>
    </recommendedName>
</protein>
<dbReference type="Proteomes" id="UP001152320">
    <property type="component" value="Chromosome 12"/>
</dbReference>
<dbReference type="AlphaFoldDB" id="A0A9Q1H1Q8"/>